<evidence type="ECO:0000256" key="1">
    <source>
        <dbReference type="SAM" id="MobiDB-lite"/>
    </source>
</evidence>
<name>J9FF59_9ZZZZ</name>
<accession>J9FF59</accession>
<organism evidence="2">
    <name type="scientific">gut metagenome</name>
    <dbReference type="NCBI Taxonomy" id="749906"/>
    <lineage>
        <taxon>unclassified sequences</taxon>
        <taxon>metagenomes</taxon>
        <taxon>organismal metagenomes</taxon>
    </lineage>
</organism>
<comment type="caution">
    <text evidence="2">The sequence shown here is derived from an EMBL/GenBank/DDBJ whole genome shotgun (WGS) entry which is preliminary data.</text>
</comment>
<reference evidence="2" key="1">
    <citation type="journal article" date="2012" name="PLoS ONE">
        <title>Gene sets for utilization of primary and secondary nutrition supplies in the distal gut of endangered iberian lynx.</title>
        <authorList>
            <person name="Alcaide M."/>
            <person name="Messina E."/>
            <person name="Richter M."/>
            <person name="Bargiela R."/>
            <person name="Peplies J."/>
            <person name="Huws S.A."/>
            <person name="Newbold C.J."/>
            <person name="Golyshin P.N."/>
            <person name="Simon M.A."/>
            <person name="Lopez G."/>
            <person name="Yakimov M.M."/>
            <person name="Ferrer M."/>
        </authorList>
    </citation>
    <scope>NUCLEOTIDE SEQUENCE</scope>
</reference>
<feature type="non-terminal residue" evidence="2">
    <location>
        <position position="169"/>
    </location>
</feature>
<gene>
    <name evidence="2" type="ORF">EVA_18367</name>
</gene>
<proteinExistence type="predicted"/>
<protein>
    <submittedName>
        <fullName evidence="2">Uncharacterized protein</fullName>
    </submittedName>
</protein>
<sequence>MEKRLMQRAIWLAAAGILFGVFASISFCVFQPWLQEQMKVEKEITIPKDEEPEEHPREVTAEEVKEPKLTLENFEEMEQALYQVALGANKSIVSVTSVKGNDSWTEEEHKEGTGGMWRTHAVQQQGVSDSDDEQRCQRRRENRSDICGWSYMWSGGQTERRSTWTCSTC</sequence>
<dbReference type="AlphaFoldDB" id="J9FF59"/>
<feature type="region of interest" description="Disordered" evidence="1">
    <location>
        <begin position="103"/>
        <end position="135"/>
    </location>
</feature>
<evidence type="ECO:0000313" key="2">
    <source>
        <dbReference type="EMBL" id="EJW93526.1"/>
    </source>
</evidence>
<dbReference type="EMBL" id="AMCI01006919">
    <property type="protein sequence ID" value="EJW93526.1"/>
    <property type="molecule type" value="Genomic_DNA"/>
</dbReference>